<feature type="domain" description="Glycosyl hydrolase family 13 catalytic" evidence="13">
    <location>
        <begin position="255"/>
        <end position="607"/>
    </location>
</feature>
<evidence type="ECO:0000256" key="3">
    <source>
        <dbReference type="ARBA" id="ARBA00004964"/>
    </source>
</evidence>
<dbReference type="Pfam" id="PF02922">
    <property type="entry name" value="CBM_48"/>
    <property type="match status" value="1"/>
</dbReference>
<dbReference type="InterPro" id="IPR006047">
    <property type="entry name" value="GH13_cat_dom"/>
</dbReference>
<evidence type="ECO:0000313" key="14">
    <source>
        <dbReference type="EMBL" id="HCL03688.1"/>
    </source>
</evidence>
<dbReference type="SUPFAM" id="SSF81296">
    <property type="entry name" value="E set domains"/>
    <property type="match status" value="2"/>
</dbReference>
<proteinExistence type="inferred from homology"/>
<evidence type="ECO:0000256" key="9">
    <source>
        <dbReference type="ARBA" id="ARBA00023056"/>
    </source>
</evidence>
<keyword evidence="6" id="KW-0321">Glycogen metabolism</keyword>
<name>A0A3D2XBH3_9FIRM</name>
<evidence type="ECO:0000256" key="6">
    <source>
        <dbReference type="ARBA" id="ARBA00022600"/>
    </source>
</evidence>
<dbReference type="HAMAP" id="MF_00685">
    <property type="entry name" value="GlgB"/>
    <property type="match status" value="1"/>
</dbReference>
<dbReference type="Pfam" id="PF02806">
    <property type="entry name" value="Alpha-amylase_C"/>
    <property type="match status" value="1"/>
</dbReference>
<dbReference type="CDD" id="cd02855">
    <property type="entry name" value="E_set_GBE_prok_N"/>
    <property type="match status" value="1"/>
</dbReference>
<dbReference type="FunFam" id="3.20.20.80:FF:000003">
    <property type="entry name" value="1,4-alpha-glucan branching enzyme GlgB"/>
    <property type="match status" value="1"/>
</dbReference>
<dbReference type="GO" id="GO:0005978">
    <property type="term" value="P:glycogen biosynthetic process"/>
    <property type="evidence" value="ECO:0007669"/>
    <property type="project" value="UniProtKB-UniRule"/>
</dbReference>
<feature type="non-terminal residue" evidence="14">
    <location>
        <position position="722"/>
    </location>
</feature>
<evidence type="ECO:0000256" key="2">
    <source>
        <dbReference type="ARBA" id="ARBA00002953"/>
    </source>
</evidence>
<dbReference type="PANTHER" id="PTHR43651:SF3">
    <property type="entry name" value="1,4-ALPHA-GLUCAN-BRANCHING ENZYME"/>
    <property type="match status" value="1"/>
</dbReference>
<dbReference type="InterPro" id="IPR013780">
    <property type="entry name" value="Glyco_hydro_b"/>
</dbReference>
<dbReference type="Proteomes" id="UP000262969">
    <property type="component" value="Unassembled WGS sequence"/>
</dbReference>
<dbReference type="EC" id="2.4.1.18" evidence="5 11"/>
<dbReference type="GO" id="GO:0003844">
    <property type="term" value="F:1,4-alpha-glucan branching enzyme activity"/>
    <property type="evidence" value="ECO:0007669"/>
    <property type="project" value="UniProtKB-UniRule"/>
</dbReference>
<dbReference type="InterPro" id="IPR014756">
    <property type="entry name" value="Ig_E-set"/>
</dbReference>
<dbReference type="Gene3D" id="2.60.40.10">
    <property type="entry name" value="Immunoglobulins"/>
    <property type="match status" value="2"/>
</dbReference>
<dbReference type="EMBL" id="DPVV01000495">
    <property type="protein sequence ID" value="HCL03688.1"/>
    <property type="molecule type" value="Genomic_DNA"/>
</dbReference>
<keyword evidence="8" id="KW-0808">Transferase</keyword>
<evidence type="ECO:0000256" key="4">
    <source>
        <dbReference type="ARBA" id="ARBA00009000"/>
    </source>
</evidence>
<comment type="caution">
    <text evidence="14">The sequence shown here is derived from an EMBL/GenBank/DDBJ whole genome shotgun (WGS) entry which is preliminary data.</text>
</comment>
<dbReference type="SUPFAM" id="SSF51445">
    <property type="entry name" value="(Trans)glycosidases"/>
    <property type="match status" value="1"/>
</dbReference>
<protein>
    <recommendedName>
        <fullName evidence="5 11">1,4-alpha-glucan branching enzyme</fullName>
        <ecNumber evidence="5 11">2.4.1.18</ecNumber>
    </recommendedName>
</protein>
<dbReference type="GO" id="GO:0043169">
    <property type="term" value="F:cation binding"/>
    <property type="evidence" value="ECO:0007669"/>
    <property type="project" value="InterPro"/>
</dbReference>
<dbReference type="Pfam" id="PF22019">
    <property type="entry name" value="GlgB_N"/>
    <property type="match status" value="1"/>
</dbReference>
<dbReference type="NCBIfam" id="NF003811">
    <property type="entry name" value="PRK05402.1"/>
    <property type="match status" value="1"/>
</dbReference>
<dbReference type="NCBIfam" id="TIGR01515">
    <property type="entry name" value="branching_enzym"/>
    <property type="match status" value="1"/>
</dbReference>
<dbReference type="PANTHER" id="PTHR43651">
    <property type="entry name" value="1,4-ALPHA-GLUCAN-BRANCHING ENZYME"/>
    <property type="match status" value="1"/>
</dbReference>
<comment type="function">
    <text evidence="2">Catalyzes the formation of the alpha-1,6-glucosidic linkages in glycogen by scission of a 1,4-alpha-linked oligosaccharide from growing alpha-1,4-glucan chains and the subsequent attachment of the oligosaccharide to the alpha-1,6 position.</text>
</comment>
<comment type="similarity">
    <text evidence="4">Belongs to the glycosyl hydrolase 13 family. GlgB subfamily.</text>
</comment>
<accession>A0A3D2XBH3</accession>
<gene>
    <name evidence="14" type="ORF">DHW61_15005</name>
</gene>
<dbReference type="AlphaFoldDB" id="A0A3D2XBH3"/>
<evidence type="ECO:0000259" key="13">
    <source>
        <dbReference type="SMART" id="SM00642"/>
    </source>
</evidence>
<dbReference type="GO" id="GO:0005829">
    <property type="term" value="C:cytosol"/>
    <property type="evidence" value="ECO:0007669"/>
    <property type="project" value="TreeGrafter"/>
</dbReference>
<comment type="pathway">
    <text evidence="3">Glycan biosynthesis; glycogen biosynthesis.</text>
</comment>
<dbReference type="Gene3D" id="3.20.20.80">
    <property type="entry name" value="Glycosidases"/>
    <property type="match status" value="1"/>
</dbReference>
<dbReference type="SMART" id="SM00642">
    <property type="entry name" value="Aamy"/>
    <property type="match status" value="1"/>
</dbReference>
<sequence>MNDTLYQMMNWEAVEAIVYSEHDNPHEILGPHKTEKGVVIHCFFPNACEVKINLQSNNNEQYKMEQMDEAGFYSVLLPQKEIPKYELVATYPNGNTEKVVDPYSYPPMINKEDCESFRQGIHYKIYECLGAHVKTVHGVKGTLFAVWAPMAIRVSVVGNFNLWDGRKHPMRRHSNSGIFELFIPGVNHGELYKFEIKAKGGLTFLKSDPYAFYAEVRPNNASIVYERKKYPWEDKAWLAKRKKAKVKEEPMSIYEVHLGSFKKPTEENGSFYNYRELAPMLASYIKEIGYTHIEIMPIMEHPLDASWGYQVTGYYATTSRYGTPDDFKYFMNYMHQEGIGVILDWVPAHFPRDTYGLSNFDGTCLYEHKDPKKGAHPHWGTLIFNYGCPQVSNFLIANALFWLEEYHVDGIRMDAVASMLYLNYGKNDGEWIPNEYGGYENLEAIEMLKHLNSIVKKRKDGTIIIAEESTAWPMVTGDLNEGGLGFDFKWNMGWMNDFTNYMKQDPLFRKGCHNALTFSMVYAYSENFVLVLSHDEVVHEKGSMIQKMPGELNDKFANLRAAYGFMMTHPGKKLLFMGQEFGQFSEWNEDKSLDWDLLKRKENAALREYVKNLHKLYRENSALNETDHLADGFEWINSMDADHSIISFVRTNKKQEEHLFVILNFTPVVYEEYYAAVPCMGKYKEILNSDDFVYGGKGYVNKRVKNAIAKEVDGRKQAIKIT</sequence>
<dbReference type="FunFam" id="2.60.40.10:FF:000169">
    <property type="entry name" value="1,4-alpha-glucan branching enzyme GlgB"/>
    <property type="match status" value="1"/>
</dbReference>
<dbReference type="InterPro" id="IPR037439">
    <property type="entry name" value="Branching_enzy"/>
</dbReference>
<dbReference type="SUPFAM" id="SSF51011">
    <property type="entry name" value="Glycosyl hydrolase domain"/>
    <property type="match status" value="1"/>
</dbReference>
<evidence type="ECO:0000256" key="8">
    <source>
        <dbReference type="ARBA" id="ARBA00022679"/>
    </source>
</evidence>
<evidence type="ECO:0000256" key="1">
    <source>
        <dbReference type="ARBA" id="ARBA00000826"/>
    </source>
</evidence>
<evidence type="ECO:0000256" key="5">
    <source>
        <dbReference type="ARBA" id="ARBA00012541"/>
    </source>
</evidence>
<dbReference type="Pfam" id="PF00128">
    <property type="entry name" value="Alpha-amylase"/>
    <property type="match status" value="1"/>
</dbReference>
<keyword evidence="9" id="KW-0320">Glycogen biosynthesis</keyword>
<evidence type="ECO:0000256" key="11">
    <source>
        <dbReference type="NCBIfam" id="TIGR01515"/>
    </source>
</evidence>
<dbReference type="InterPro" id="IPR044143">
    <property type="entry name" value="GlgB_N_E_set_prok"/>
</dbReference>
<dbReference type="PIRSF" id="PIRSF000463">
    <property type="entry name" value="GlgB"/>
    <property type="match status" value="1"/>
</dbReference>
<keyword evidence="7" id="KW-0328">Glycosyltransferase</keyword>
<dbReference type="InterPro" id="IPR006048">
    <property type="entry name" value="A-amylase/branching_C"/>
</dbReference>
<dbReference type="InterPro" id="IPR054169">
    <property type="entry name" value="GlgB_N"/>
</dbReference>
<feature type="active site" description="Nucleophile" evidence="12">
    <location>
        <position position="414"/>
    </location>
</feature>
<comment type="catalytic activity">
    <reaction evidence="1">
        <text>Transfers a segment of a (1-&gt;4)-alpha-D-glucan chain to a primary hydroxy group in a similar glucan chain.</text>
        <dbReference type="EC" id="2.4.1.18"/>
    </reaction>
</comment>
<dbReference type="GO" id="GO:0004553">
    <property type="term" value="F:hydrolase activity, hydrolyzing O-glycosyl compounds"/>
    <property type="evidence" value="ECO:0007669"/>
    <property type="project" value="InterPro"/>
</dbReference>
<dbReference type="InterPro" id="IPR017853">
    <property type="entry name" value="GH"/>
</dbReference>
<dbReference type="InterPro" id="IPR013783">
    <property type="entry name" value="Ig-like_fold"/>
</dbReference>
<organism evidence="14 15">
    <name type="scientific">Lachnoclostridium phytofermentans</name>
    <dbReference type="NCBI Taxonomy" id="66219"/>
    <lineage>
        <taxon>Bacteria</taxon>
        <taxon>Bacillati</taxon>
        <taxon>Bacillota</taxon>
        <taxon>Clostridia</taxon>
        <taxon>Lachnospirales</taxon>
        <taxon>Lachnospiraceae</taxon>
    </lineage>
</organism>
<reference evidence="14 15" key="1">
    <citation type="journal article" date="2018" name="Nat. Biotechnol.">
        <title>A standardized bacterial taxonomy based on genome phylogeny substantially revises the tree of life.</title>
        <authorList>
            <person name="Parks D.H."/>
            <person name="Chuvochina M."/>
            <person name="Waite D.W."/>
            <person name="Rinke C."/>
            <person name="Skarshewski A."/>
            <person name="Chaumeil P.A."/>
            <person name="Hugenholtz P."/>
        </authorList>
    </citation>
    <scope>NUCLEOTIDE SEQUENCE [LARGE SCALE GENOMIC DNA]</scope>
    <source>
        <strain evidence="14">UBA11728</strain>
    </source>
</reference>
<dbReference type="CDD" id="cd11322">
    <property type="entry name" value="AmyAc_Glg_BE"/>
    <property type="match status" value="1"/>
</dbReference>
<keyword evidence="10" id="KW-0119">Carbohydrate metabolism</keyword>
<evidence type="ECO:0000256" key="10">
    <source>
        <dbReference type="ARBA" id="ARBA00023277"/>
    </source>
</evidence>
<feature type="active site" description="Proton donor" evidence="12">
    <location>
        <position position="467"/>
    </location>
</feature>
<evidence type="ECO:0000256" key="12">
    <source>
        <dbReference type="PIRSR" id="PIRSR000463-1"/>
    </source>
</evidence>
<dbReference type="InterPro" id="IPR006407">
    <property type="entry name" value="GlgB"/>
</dbReference>
<dbReference type="NCBIfam" id="NF008967">
    <property type="entry name" value="PRK12313.1"/>
    <property type="match status" value="1"/>
</dbReference>
<dbReference type="InterPro" id="IPR004193">
    <property type="entry name" value="Glyco_hydro_13_N"/>
</dbReference>
<evidence type="ECO:0000313" key="15">
    <source>
        <dbReference type="Proteomes" id="UP000262969"/>
    </source>
</evidence>
<evidence type="ECO:0000256" key="7">
    <source>
        <dbReference type="ARBA" id="ARBA00022676"/>
    </source>
</evidence>
<dbReference type="UniPathway" id="UPA00164"/>
<dbReference type="Gene3D" id="2.60.40.1180">
    <property type="entry name" value="Golgi alpha-mannosidase II"/>
    <property type="match status" value="1"/>
</dbReference>